<dbReference type="InterPro" id="IPR008972">
    <property type="entry name" value="Cupredoxin"/>
</dbReference>
<gene>
    <name evidence="3" type="ORF">A2304_05500</name>
</gene>
<evidence type="ECO:0000259" key="2">
    <source>
        <dbReference type="PROSITE" id="PS50846"/>
    </source>
</evidence>
<reference evidence="3 4" key="1">
    <citation type="journal article" date="2016" name="Nat. Commun.">
        <title>Thousands of microbial genomes shed light on interconnected biogeochemical processes in an aquifer system.</title>
        <authorList>
            <person name="Anantharaman K."/>
            <person name="Brown C.T."/>
            <person name="Hug L.A."/>
            <person name="Sharon I."/>
            <person name="Castelle C.J."/>
            <person name="Probst A.J."/>
            <person name="Thomas B.C."/>
            <person name="Singh A."/>
            <person name="Wilkins M.J."/>
            <person name="Karaoz U."/>
            <person name="Brodie E.L."/>
            <person name="Williams K.H."/>
            <person name="Hubbard S.S."/>
            <person name="Banfield J.F."/>
        </authorList>
    </citation>
    <scope>NUCLEOTIDE SEQUENCE [LARGE SCALE GENOMIC DNA]</scope>
</reference>
<dbReference type="EMBL" id="MGFE01000002">
    <property type="protein sequence ID" value="OGL99559.1"/>
    <property type="molecule type" value="Genomic_DNA"/>
</dbReference>
<dbReference type="InterPro" id="IPR039447">
    <property type="entry name" value="UreH-like_TM_dom"/>
</dbReference>
<dbReference type="GO" id="GO:0046872">
    <property type="term" value="F:metal ion binding"/>
    <property type="evidence" value="ECO:0007669"/>
    <property type="project" value="InterPro"/>
</dbReference>
<feature type="transmembrane region" description="Helical" evidence="1">
    <location>
        <begin position="168"/>
        <end position="190"/>
    </location>
</feature>
<dbReference type="Proteomes" id="UP000176501">
    <property type="component" value="Unassembled WGS sequence"/>
</dbReference>
<comment type="caution">
    <text evidence="3">The sequence shown here is derived from an EMBL/GenBank/DDBJ whole genome shotgun (WGS) entry which is preliminary data.</text>
</comment>
<feature type="transmembrane region" description="Helical" evidence="1">
    <location>
        <begin position="202"/>
        <end position="228"/>
    </location>
</feature>
<evidence type="ECO:0000313" key="4">
    <source>
        <dbReference type="Proteomes" id="UP000176501"/>
    </source>
</evidence>
<proteinExistence type="predicted"/>
<feature type="transmembrane region" description="Helical" evidence="1">
    <location>
        <begin position="85"/>
        <end position="104"/>
    </location>
</feature>
<protein>
    <recommendedName>
        <fullName evidence="2">HMA domain-containing protein</fullName>
    </recommendedName>
</protein>
<feature type="transmembrane region" description="Helical" evidence="1">
    <location>
        <begin position="124"/>
        <end position="147"/>
    </location>
</feature>
<dbReference type="PANTHER" id="PTHR42208">
    <property type="entry name" value="HEAVY METAL TRANSPORTER-RELATED"/>
    <property type="match status" value="1"/>
</dbReference>
<dbReference type="Pfam" id="PF13386">
    <property type="entry name" value="DsbD_2"/>
    <property type="match status" value="1"/>
</dbReference>
<dbReference type="PROSITE" id="PS50846">
    <property type="entry name" value="HMA_2"/>
    <property type="match status" value="1"/>
</dbReference>
<keyword evidence="1" id="KW-0472">Membrane</keyword>
<keyword evidence="1" id="KW-0812">Transmembrane</keyword>
<dbReference type="CDD" id="cd00371">
    <property type="entry name" value="HMA"/>
    <property type="match status" value="1"/>
</dbReference>
<dbReference type="Gene3D" id="2.60.40.420">
    <property type="entry name" value="Cupredoxins - blue copper proteins"/>
    <property type="match status" value="1"/>
</dbReference>
<feature type="transmembrane region" description="Helical" evidence="1">
    <location>
        <begin position="280"/>
        <end position="299"/>
    </location>
</feature>
<dbReference type="InterPro" id="IPR028096">
    <property type="entry name" value="EfeO_Cupredoxin"/>
</dbReference>
<feature type="domain" description="HMA" evidence="2">
    <location>
        <begin position="3"/>
        <end position="70"/>
    </location>
</feature>
<evidence type="ECO:0000256" key="1">
    <source>
        <dbReference type="SAM" id="Phobius"/>
    </source>
</evidence>
<sequence>MAKMLHFRVLGTKCAACEIILERELRHIRGVKKVNASHEGGRVDLEVEDDAHVTVRDLEQRVGEHGYRFEMSDSRTLQLQNSTTLSWKRLGGTAVIVFALYLVLKNTGLLTFSPTVEGSTSLGAVFLIGLVAAFSSCTAVVGGLIVAMSSTAAKANAHATFSEKIRPYVLFNVGRVAGFAALGALTGWIGSVLSLSSSMNGILILVIAVLMIGLGVNLLDVLPSGFSIRPPKFLSRRVVALSESRHPAVPFVLGALTYFLPCGFTQSMQLYALSTGSPSHAALIMTAFALGTLPALLGIGAATSAAKGKNLAYLTKVAGAVVVVLGISNVQNGATLLGWNTTSAANAPTAELFMEDGRQVLQMEVTSRATYVPDVLSIVAGIPVKWEIEGAKSMGCASTLVIPKLGVSTRLRPGYNELALGPLDPGVYPFTCSMGMTDGTLIVQ</sequence>
<dbReference type="PANTHER" id="PTHR42208:SF1">
    <property type="entry name" value="HEAVY METAL TRANSPORTER"/>
    <property type="match status" value="1"/>
</dbReference>
<accession>A0A1F7W9V4</accession>
<dbReference type="SUPFAM" id="SSF49503">
    <property type="entry name" value="Cupredoxins"/>
    <property type="match status" value="1"/>
</dbReference>
<keyword evidence="1" id="KW-1133">Transmembrane helix</keyword>
<dbReference type="AlphaFoldDB" id="A0A1F7W9V4"/>
<dbReference type="Gene3D" id="3.30.70.100">
    <property type="match status" value="1"/>
</dbReference>
<dbReference type="SUPFAM" id="SSF55008">
    <property type="entry name" value="HMA, heavy metal-associated domain"/>
    <property type="match status" value="1"/>
</dbReference>
<dbReference type="InterPro" id="IPR036163">
    <property type="entry name" value="HMA_dom_sf"/>
</dbReference>
<organism evidence="3 4">
    <name type="scientific">Candidatus Uhrbacteria bacterium RIFOXYB2_FULL_57_15</name>
    <dbReference type="NCBI Taxonomy" id="1802422"/>
    <lineage>
        <taxon>Bacteria</taxon>
        <taxon>Candidatus Uhriibacteriota</taxon>
    </lineage>
</organism>
<dbReference type="Pfam" id="PF13473">
    <property type="entry name" value="Cupredoxin_1"/>
    <property type="match status" value="1"/>
</dbReference>
<evidence type="ECO:0000313" key="3">
    <source>
        <dbReference type="EMBL" id="OGL99559.1"/>
    </source>
</evidence>
<name>A0A1F7W9V4_9BACT</name>
<feature type="transmembrane region" description="Helical" evidence="1">
    <location>
        <begin position="248"/>
        <end position="268"/>
    </location>
</feature>
<dbReference type="InterPro" id="IPR006121">
    <property type="entry name" value="HMA_dom"/>
</dbReference>